<evidence type="ECO:0000313" key="1">
    <source>
        <dbReference type="EMBL" id="ALO44907.1"/>
    </source>
</evidence>
<evidence type="ECO:0000313" key="2">
    <source>
        <dbReference type="Proteomes" id="UP000065641"/>
    </source>
</evidence>
<dbReference type="KEGG" id="pspi:PS2015_213"/>
<sequence>MSRENASFHQLGVFVYSFQLVEREIEDIIVLLMNTDTEMVAILMSELDLSEKLKTVDVLLARFIDLRRGISEGYKAEFHKLVSRILKLCERRNDLVHSKYDTWQNIDGKLGLLRQNSKLRASKGLREELEEELLPEAFDGDVQSISDCLQELEKYRQRILGWHYDTDDADQRG</sequence>
<organism evidence="1 2">
    <name type="scientific">Pseudohongiella spirulinae</name>
    <dbReference type="NCBI Taxonomy" id="1249552"/>
    <lineage>
        <taxon>Bacteria</taxon>
        <taxon>Pseudomonadati</taxon>
        <taxon>Pseudomonadota</taxon>
        <taxon>Gammaproteobacteria</taxon>
        <taxon>Pseudomonadales</taxon>
        <taxon>Pseudohongiellaceae</taxon>
        <taxon>Pseudohongiella</taxon>
    </lineage>
</organism>
<dbReference type="OrthoDB" id="8777922at2"/>
<protein>
    <recommendedName>
        <fullName evidence="3">Cthe-2314-like HEPN domain-containing protein</fullName>
    </recommendedName>
</protein>
<dbReference type="RefSeq" id="WP_058020426.1">
    <property type="nucleotide sequence ID" value="NZ_CP013189.1"/>
</dbReference>
<dbReference type="STRING" id="1249552.PS2015_213"/>
<dbReference type="Proteomes" id="UP000065641">
    <property type="component" value="Chromosome"/>
</dbReference>
<gene>
    <name evidence="1" type="ORF">PS2015_213</name>
</gene>
<dbReference type="EMBL" id="CP013189">
    <property type="protein sequence ID" value="ALO44907.1"/>
    <property type="molecule type" value="Genomic_DNA"/>
</dbReference>
<evidence type="ECO:0008006" key="3">
    <source>
        <dbReference type="Google" id="ProtNLM"/>
    </source>
</evidence>
<reference evidence="1 2" key="1">
    <citation type="submission" date="2015-11" db="EMBL/GenBank/DDBJ databases">
        <authorList>
            <person name="Zhang Y."/>
            <person name="Guo Z."/>
        </authorList>
    </citation>
    <scope>NUCLEOTIDE SEQUENCE [LARGE SCALE GENOMIC DNA]</scope>
    <source>
        <strain evidence="1 2">KCTC 32221</strain>
    </source>
</reference>
<keyword evidence="2" id="KW-1185">Reference proteome</keyword>
<name>A0A0S2K989_9GAMM</name>
<accession>A0A0S2K989</accession>
<proteinExistence type="predicted"/>
<dbReference type="AlphaFoldDB" id="A0A0S2K989"/>